<reference evidence="2 3" key="1">
    <citation type="submission" date="2019-04" db="EMBL/GenBank/DDBJ databases">
        <authorList>
            <person name="Feng G."/>
            <person name="Zhang J."/>
            <person name="Zhu H."/>
        </authorList>
    </citation>
    <scope>NUCLEOTIDE SEQUENCE [LARGE SCALE GENOMIC DNA]</scope>
    <source>
        <strain evidence="2 3">JCM 19491</strain>
    </source>
</reference>
<dbReference type="InterPro" id="IPR013216">
    <property type="entry name" value="Methyltransf_11"/>
</dbReference>
<keyword evidence="2" id="KW-0489">Methyltransferase</keyword>
<dbReference type="InterPro" id="IPR029063">
    <property type="entry name" value="SAM-dependent_MTases_sf"/>
</dbReference>
<feature type="domain" description="Methyltransferase type 11" evidence="1">
    <location>
        <begin position="43"/>
        <end position="136"/>
    </location>
</feature>
<evidence type="ECO:0000259" key="1">
    <source>
        <dbReference type="Pfam" id="PF08241"/>
    </source>
</evidence>
<accession>A0A4Z0MUD4</accession>
<keyword evidence="3" id="KW-1185">Reference proteome</keyword>
<organism evidence="2 3">
    <name type="scientific">Hymenobacter wooponensis</name>
    <dbReference type="NCBI Taxonomy" id="1525360"/>
    <lineage>
        <taxon>Bacteria</taxon>
        <taxon>Pseudomonadati</taxon>
        <taxon>Bacteroidota</taxon>
        <taxon>Cytophagia</taxon>
        <taxon>Cytophagales</taxon>
        <taxon>Hymenobacteraceae</taxon>
        <taxon>Hymenobacter</taxon>
    </lineage>
</organism>
<name>A0A4Z0MUD4_9BACT</name>
<dbReference type="GO" id="GO:0008757">
    <property type="term" value="F:S-adenosylmethionine-dependent methyltransferase activity"/>
    <property type="evidence" value="ECO:0007669"/>
    <property type="project" value="InterPro"/>
</dbReference>
<comment type="caution">
    <text evidence="2">The sequence shown here is derived from an EMBL/GenBank/DDBJ whole genome shotgun (WGS) entry which is preliminary data.</text>
</comment>
<keyword evidence="2" id="KW-0808">Transferase</keyword>
<dbReference type="EMBL" id="SRKZ01000001">
    <property type="protein sequence ID" value="TGD82926.1"/>
    <property type="molecule type" value="Genomic_DNA"/>
</dbReference>
<protein>
    <submittedName>
        <fullName evidence="2">Class I SAM-dependent methyltransferase</fullName>
    </submittedName>
</protein>
<dbReference type="RefSeq" id="WP_135529082.1">
    <property type="nucleotide sequence ID" value="NZ_SRKZ01000001.1"/>
</dbReference>
<dbReference type="SUPFAM" id="SSF53335">
    <property type="entry name" value="S-adenosyl-L-methionine-dependent methyltransferases"/>
    <property type="match status" value="1"/>
</dbReference>
<evidence type="ECO:0000313" key="2">
    <source>
        <dbReference type="EMBL" id="TGD82926.1"/>
    </source>
</evidence>
<dbReference type="CDD" id="cd02440">
    <property type="entry name" value="AdoMet_MTases"/>
    <property type="match status" value="1"/>
</dbReference>
<dbReference type="Proteomes" id="UP000298284">
    <property type="component" value="Unassembled WGS sequence"/>
</dbReference>
<dbReference type="Gene3D" id="3.40.50.150">
    <property type="entry name" value="Vaccinia Virus protein VP39"/>
    <property type="match status" value="1"/>
</dbReference>
<proteinExistence type="predicted"/>
<gene>
    <name evidence="2" type="ORF">EU557_03870</name>
</gene>
<dbReference type="PANTHER" id="PTHR43861">
    <property type="entry name" value="TRANS-ACONITATE 2-METHYLTRANSFERASE-RELATED"/>
    <property type="match status" value="1"/>
</dbReference>
<dbReference type="Pfam" id="PF08241">
    <property type="entry name" value="Methyltransf_11"/>
    <property type="match status" value="1"/>
</dbReference>
<dbReference type="AlphaFoldDB" id="A0A4Z0MUD4"/>
<dbReference type="PANTHER" id="PTHR43861:SF1">
    <property type="entry name" value="TRANS-ACONITATE 2-METHYLTRANSFERASE"/>
    <property type="match status" value="1"/>
</dbReference>
<dbReference type="GO" id="GO:0032259">
    <property type="term" value="P:methylation"/>
    <property type="evidence" value="ECO:0007669"/>
    <property type="project" value="UniProtKB-KW"/>
</dbReference>
<evidence type="ECO:0000313" key="3">
    <source>
        <dbReference type="Proteomes" id="UP000298284"/>
    </source>
</evidence>
<dbReference type="OrthoDB" id="597202at2"/>
<sequence>MKIEDAYNEWASSYDISTNKTRDLEAQAIRATIPPGPYAEVIELGCGTGKNTQWLATQASHLTAVDLSKEMMDRARQKLPHPHVNFQPTDITQPWFFASRPADLLVCSLILEHIEHLDAVFAQARQALHVGGLFYVGELHPFKQYQGTKAHFERTGGSLCELECHIHHVSDYTETARHHGLRCVRLQEWFDTEDRTGTPRIISFLFQRED</sequence>